<dbReference type="EMBL" id="FMZO01000005">
    <property type="protein sequence ID" value="SDD03957.1"/>
    <property type="molecule type" value="Genomic_DNA"/>
</dbReference>
<feature type="domain" description="Sulfatase N-terminal" evidence="2">
    <location>
        <begin position="51"/>
        <end position="336"/>
    </location>
</feature>
<dbReference type="Pfam" id="PF00884">
    <property type="entry name" value="Sulfatase"/>
    <property type="match status" value="1"/>
</dbReference>
<proteinExistence type="predicted"/>
<organism evidence="3 4">
    <name type="scientific">Niabella drilacis (strain DSM 25811 / CCM 8410 / CCUG 62505 / LMG 26954 / E90)</name>
    <dbReference type="NCBI Taxonomy" id="1285928"/>
    <lineage>
        <taxon>Bacteria</taxon>
        <taxon>Pseudomonadati</taxon>
        <taxon>Bacteroidota</taxon>
        <taxon>Chitinophagia</taxon>
        <taxon>Chitinophagales</taxon>
        <taxon>Chitinophagaceae</taxon>
        <taxon>Niabella</taxon>
    </lineage>
</organism>
<dbReference type="Gene3D" id="3.40.720.10">
    <property type="entry name" value="Alkaline Phosphatase, subunit A"/>
    <property type="match status" value="1"/>
</dbReference>
<reference evidence="4" key="1">
    <citation type="submission" date="2016-10" db="EMBL/GenBank/DDBJ databases">
        <authorList>
            <person name="Varghese N."/>
            <person name="Submissions S."/>
        </authorList>
    </citation>
    <scope>NUCLEOTIDE SEQUENCE [LARGE SCALE GENOMIC DNA]</scope>
    <source>
        <strain evidence="4">DSM 25811 / CCM 8410 / LMG 26954 / E90</strain>
    </source>
</reference>
<keyword evidence="1" id="KW-1133">Transmembrane helix</keyword>
<dbReference type="InterPro" id="IPR000917">
    <property type="entry name" value="Sulfatase_N"/>
</dbReference>
<keyword evidence="1" id="KW-0472">Membrane</keyword>
<dbReference type="InterPro" id="IPR011989">
    <property type="entry name" value="ARM-like"/>
</dbReference>
<evidence type="ECO:0000259" key="2">
    <source>
        <dbReference type="Pfam" id="PF00884"/>
    </source>
</evidence>
<sequence length="658" mass="75352">MRKLNILKRINHRPGVCEHTPGKIQHVKYLYLCFLFLYLLQGITVHAQQRPHILWITIEDTSPEFIGCYGNRAAHTPNIDRLAKEGVRFSNVFSTGTVCSPSRTAIITGVKTYCTGTGHHRSAFPVPVFMKGFPYYLQQAGYYTSNSAKTDYNVSNETAYTQEAWNESSVKAGWWNRKPGQPFFAVFNFNASHQSNTMTNPYAQYKKAIWANLSADERIADDAFEMPPFYHNSPEMRKEMARVYNSLSLTDKRIGELLDRLKKDHLMDSTIIIFYGDHGEGIPRGKTNGISFGFRVPFVIWFPEMYKHLSPWGTDVVTDELIDFTDLAPTMISLAGGVKPAYMSGRAFMGTARRKAPEYLVLSSDRSDNGPDLVRAVTDGRYFYARNFMPWMPQLRYIRYMEIGTIKQLMRSDWEKGALDPLQQSLFEPRPAEFLFDTKTDPWETRDLSGAENEQRVLRKMRGRLEKEMLSEKDIMLLPEGELDTLSTHITPYAYRLNEKAYPFHQIYAAASLSGFRTPETLKKQLALLKDPDKIVRYWAVTGLRAQKGAALKPYRSRLLPLLKDAYPPVAITAAAICYELDQDPRAKDCLTYHILGKNQYWALMSVNFLLYSHYKKPFIEPVQQCRGLEGRSYAAKAACMDFLGSLGLVLNDMDHRQ</sequence>
<dbReference type="PANTHER" id="PTHR43751:SF1">
    <property type="entry name" value="SULFATASE ATSG-RELATED"/>
    <property type="match status" value="1"/>
</dbReference>
<name>A0A1G6RJ11_NIADE</name>
<accession>A0A1G6RJ11</accession>
<feature type="transmembrane region" description="Helical" evidence="1">
    <location>
        <begin position="29"/>
        <end position="47"/>
    </location>
</feature>
<dbReference type="InterPro" id="IPR016024">
    <property type="entry name" value="ARM-type_fold"/>
</dbReference>
<dbReference type="PANTHER" id="PTHR43751">
    <property type="entry name" value="SULFATASE"/>
    <property type="match status" value="1"/>
</dbReference>
<evidence type="ECO:0000313" key="3">
    <source>
        <dbReference type="EMBL" id="SDD03957.1"/>
    </source>
</evidence>
<dbReference type="AlphaFoldDB" id="A0A1G6RJ11"/>
<dbReference type="SUPFAM" id="SSF53649">
    <property type="entry name" value="Alkaline phosphatase-like"/>
    <property type="match status" value="1"/>
</dbReference>
<keyword evidence="1" id="KW-0812">Transmembrane</keyword>
<dbReference type="SUPFAM" id="SSF48371">
    <property type="entry name" value="ARM repeat"/>
    <property type="match status" value="1"/>
</dbReference>
<gene>
    <name evidence="3" type="ORF">SAMN04487894_105282</name>
</gene>
<dbReference type="Gene3D" id="1.25.10.10">
    <property type="entry name" value="Leucine-rich Repeat Variant"/>
    <property type="match status" value="1"/>
</dbReference>
<evidence type="ECO:0000256" key="1">
    <source>
        <dbReference type="SAM" id="Phobius"/>
    </source>
</evidence>
<dbReference type="InterPro" id="IPR017850">
    <property type="entry name" value="Alkaline_phosphatase_core_sf"/>
</dbReference>
<dbReference type="Proteomes" id="UP000198757">
    <property type="component" value="Unassembled WGS sequence"/>
</dbReference>
<dbReference type="CDD" id="cd16027">
    <property type="entry name" value="SGSH"/>
    <property type="match status" value="1"/>
</dbReference>
<protein>
    <submittedName>
        <fullName evidence="3">Arylsulfatase A</fullName>
    </submittedName>
</protein>
<dbReference type="RefSeq" id="WP_245729188.1">
    <property type="nucleotide sequence ID" value="NZ_FMZO01000005.1"/>
</dbReference>
<dbReference type="InterPro" id="IPR052701">
    <property type="entry name" value="GAG_Ulvan_Degrading_Sulfatases"/>
</dbReference>
<dbReference type="STRING" id="1285928.SAMN04487894_105282"/>
<keyword evidence="4" id="KW-1185">Reference proteome</keyword>
<evidence type="ECO:0000313" key="4">
    <source>
        <dbReference type="Proteomes" id="UP000198757"/>
    </source>
</evidence>